<keyword evidence="8 10" id="KW-0472">Membrane</keyword>
<dbReference type="EMBL" id="CP005963">
    <property type="protein sequence ID" value="AGM40136.1"/>
    <property type="molecule type" value="Genomic_DNA"/>
</dbReference>
<evidence type="ECO:0000256" key="8">
    <source>
        <dbReference type="ARBA" id="ARBA00023136"/>
    </source>
</evidence>
<dbReference type="SUPFAM" id="SSF48452">
    <property type="entry name" value="TPR-like"/>
    <property type="match status" value="1"/>
</dbReference>
<evidence type="ECO:0000256" key="2">
    <source>
        <dbReference type="ARBA" id="ARBA00004429"/>
    </source>
</evidence>
<dbReference type="Gene3D" id="1.25.40.10">
    <property type="entry name" value="Tetratricopeptide repeat domain"/>
    <property type="match status" value="1"/>
</dbReference>
<dbReference type="GO" id="GO:0006779">
    <property type="term" value="P:porphyrin-containing compound biosynthetic process"/>
    <property type="evidence" value="ECO:0007669"/>
    <property type="project" value="UniProtKB-KW"/>
</dbReference>
<evidence type="ECO:0000256" key="10">
    <source>
        <dbReference type="SAM" id="Phobius"/>
    </source>
</evidence>
<organism evidence="12 13">
    <name type="scientific">Spiribacter salinus M19-40</name>
    <dbReference type="NCBI Taxonomy" id="1260251"/>
    <lineage>
        <taxon>Bacteria</taxon>
        <taxon>Pseudomonadati</taxon>
        <taxon>Pseudomonadota</taxon>
        <taxon>Gammaproteobacteria</taxon>
        <taxon>Chromatiales</taxon>
        <taxon>Ectothiorhodospiraceae</taxon>
        <taxon>Spiribacter</taxon>
    </lineage>
</organism>
<dbReference type="HOGENOM" id="CLU_037501_2_1_6"/>
<name>R4VCQ9_9GAMM</name>
<comment type="pathway">
    <text evidence="3">Porphyrin-containing compound metabolism; protoheme biosynthesis.</text>
</comment>
<evidence type="ECO:0000313" key="13">
    <source>
        <dbReference type="Proteomes" id="UP000017881"/>
    </source>
</evidence>
<comment type="function">
    <text evidence="1">Involved in a late step of protoheme IX synthesis.</text>
</comment>
<dbReference type="GO" id="GO:0042168">
    <property type="term" value="P:heme metabolic process"/>
    <property type="evidence" value="ECO:0007669"/>
    <property type="project" value="InterPro"/>
</dbReference>
<evidence type="ECO:0000256" key="9">
    <source>
        <dbReference type="ARBA" id="ARBA00023244"/>
    </source>
</evidence>
<evidence type="ECO:0000256" key="7">
    <source>
        <dbReference type="ARBA" id="ARBA00022989"/>
    </source>
</evidence>
<feature type="transmembrane region" description="Helical" evidence="10">
    <location>
        <begin position="42"/>
        <end position="63"/>
    </location>
</feature>
<dbReference type="Pfam" id="PF07219">
    <property type="entry name" value="HemY_N"/>
    <property type="match status" value="1"/>
</dbReference>
<dbReference type="InterPro" id="IPR010817">
    <property type="entry name" value="HemY_N"/>
</dbReference>
<accession>R4VCQ9</accession>
<dbReference type="OrthoDB" id="7053339at2"/>
<keyword evidence="5" id="KW-0997">Cell inner membrane</keyword>
<proteinExistence type="predicted"/>
<evidence type="ECO:0000256" key="5">
    <source>
        <dbReference type="ARBA" id="ARBA00022519"/>
    </source>
</evidence>
<evidence type="ECO:0000259" key="11">
    <source>
        <dbReference type="Pfam" id="PF07219"/>
    </source>
</evidence>
<gene>
    <name evidence="12" type="ORF">SPISAL_00175</name>
</gene>
<reference evidence="12 13" key="1">
    <citation type="journal article" date="2013" name="Genome Announc.">
        <title>Draft Genome of Spiribacter salinus M19-40, an Abundant Gammaproteobacterium in Aquatic Hypersaline Environments.</title>
        <authorList>
            <person name="Leon M.J."/>
            <person name="Ghai R."/>
            <person name="Fernandez A.B."/>
            <person name="Sanchez-Porro C."/>
            <person name="Rodriguez-Valera F."/>
            <person name="Ventosa A."/>
        </authorList>
    </citation>
    <scope>NUCLEOTIDE SEQUENCE [LARGE SCALE GENOMIC DNA]</scope>
    <source>
        <strain evidence="12">M19-40</strain>
    </source>
</reference>
<dbReference type="NCBIfam" id="TIGR00540">
    <property type="entry name" value="TPR_hemY_coli"/>
    <property type="match status" value="1"/>
</dbReference>
<dbReference type="InterPro" id="IPR005254">
    <property type="entry name" value="Heme_biosyn_assoc_TPR_pro"/>
</dbReference>
<evidence type="ECO:0000256" key="6">
    <source>
        <dbReference type="ARBA" id="ARBA00022692"/>
    </source>
</evidence>
<dbReference type="eggNOG" id="COG3071">
    <property type="taxonomic scope" value="Bacteria"/>
</dbReference>
<dbReference type="RefSeq" id="WP_016352443.1">
    <property type="nucleotide sequence ID" value="NC_021291.1"/>
</dbReference>
<keyword evidence="9" id="KW-0627">Porphyrin biosynthesis</keyword>
<dbReference type="KEGG" id="ssal:SPISAL_00175"/>
<keyword evidence="13" id="KW-1185">Reference proteome</keyword>
<evidence type="ECO:0000256" key="3">
    <source>
        <dbReference type="ARBA" id="ARBA00004744"/>
    </source>
</evidence>
<protein>
    <submittedName>
        <fullName evidence="12">HemY domain-containing protein</fullName>
    </submittedName>
</protein>
<dbReference type="AlphaFoldDB" id="R4VCQ9"/>
<evidence type="ECO:0000256" key="4">
    <source>
        <dbReference type="ARBA" id="ARBA00022475"/>
    </source>
</evidence>
<dbReference type="GO" id="GO:0005886">
    <property type="term" value="C:plasma membrane"/>
    <property type="evidence" value="ECO:0007669"/>
    <property type="project" value="UniProtKB-SubCell"/>
</dbReference>
<feature type="domain" description="HemY N-terminal" evidence="11">
    <location>
        <begin position="27"/>
        <end position="133"/>
    </location>
</feature>
<evidence type="ECO:0000256" key="1">
    <source>
        <dbReference type="ARBA" id="ARBA00002962"/>
    </source>
</evidence>
<keyword evidence="6 10" id="KW-0812">Transmembrane</keyword>
<evidence type="ECO:0000313" key="12">
    <source>
        <dbReference type="EMBL" id="AGM40136.1"/>
    </source>
</evidence>
<sequence length="403" mass="45247">MMRRTLSLLVLLLLSVGGALWFERQSGFVMVRVGDLTLQSSLFVALAAVVVVWVLAAVVASLVRRLRHVPYRIRGRLGQRRGIRARHELVEGLIELAEGRYALAEKRLESSAGAARLPVFNHLLSALAAQRRGDWKRRDDLLAEADAAEPRARLAVGLVQARLQVEAAQWEQALATLGWLRKEAPRNHRLLALMARALQALEDEAGLEALLPDLRREAVLPDDEMTALEARLLERRLTALGPNAGADALAQVWKALPRARQRDPELRARYARALIEADCPATAERQLRRWLKDRWASELVEVYGELEMDPPQRAYKPLTDWLKERPEDPTLLHAAARQAIRCALWGQARSYLEAATARASDPAIDRLLAELYERLDEPEKARLAYRRALGLAPTLALEGPVRQ</sequence>
<keyword evidence="4" id="KW-1003">Cell membrane</keyword>
<dbReference type="UniPathway" id="UPA00252"/>
<keyword evidence="7 10" id="KW-1133">Transmembrane helix</keyword>
<comment type="subcellular location">
    <subcellularLocation>
        <location evidence="2">Cell inner membrane</location>
        <topology evidence="2">Multi-pass membrane protein</topology>
    </subcellularLocation>
</comment>
<dbReference type="Proteomes" id="UP000017881">
    <property type="component" value="Chromosome"/>
</dbReference>
<dbReference type="InterPro" id="IPR011990">
    <property type="entry name" value="TPR-like_helical_dom_sf"/>
</dbReference>